<protein>
    <recommendedName>
        <fullName evidence="6">Ankyrin repeat domain-containing protein</fullName>
    </recommendedName>
</protein>
<evidence type="ECO:0000313" key="4">
    <source>
        <dbReference type="EMBL" id="CAH0370282.1"/>
    </source>
</evidence>
<dbReference type="SUPFAM" id="SSF48403">
    <property type="entry name" value="Ankyrin repeat"/>
    <property type="match status" value="1"/>
</dbReference>
<organism evidence="4 5">
    <name type="scientific">Pelagomonas calceolata</name>
    <dbReference type="NCBI Taxonomy" id="35677"/>
    <lineage>
        <taxon>Eukaryota</taxon>
        <taxon>Sar</taxon>
        <taxon>Stramenopiles</taxon>
        <taxon>Ochrophyta</taxon>
        <taxon>Pelagophyceae</taxon>
        <taxon>Pelagomonadales</taxon>
        <taxon>Pelagomonadaceae</taxon>
        <taxon>Pelagomonas</taxon>
    </lineage>
</organism>
<dbReference type="PANTHER" id="PTHR24171:SF9">
    <property type="entry name" value="ANKYRIN REPEAT DOMAIN-CONTAINING PROTEIN 39"/>
    <property type="match status" value="1"/>
</dbReference>
<evidence type="ECO:0000256" key="2">
    <source>
        <dbReference type="ARBA" id="ARBA00023043"/>
    </source>
</evidence>
<keyword evidence="1" id="KW-0677">Repeat</keyword>
<accession>A0A8J2WVQ2</accession>
<dbReference type="EMBL" id="CAKKNE010000003">
    <property type="protein sequence ID" value="CAH0370282.1"/>
    <property type="molecule type" value="Genomic_DNA"/>
</dbReference>
<dbReference type="Gene3D" id="1.25.40.20">
    <property type="entry name" value="Ankyrin repeat-containing domain"/>
    <property type="match status" value="1"/>
</dbReference>
<evidence type="ECO:0000256" key="3">
    <source>
        <dbReference type="PROSITE-ProRule" id="PRU00023"/>
    </source>
</evidence>
<evidence type="ECO:0000256" key="1">
    <source>
        <dbReference type="ARBA" id="ARBA00022737"/>
    </source>
</evidence>
<name>A0A8J2WVQ2_9STRA</name>
<dbReference type="PROSITE" id="PS50088">
    <property type="entry name" value="ANK_REPEAT"/>
    <property type="match status" value="2"/>
</dbReference>
<gene>
    <name evidence="4" type="ORF">PECAL_3P01580</name>
</gene>
<comment type="caution">
    <text evidence="4">The sequence shown here is derived from an EMBL/GenBank/DDBJ whole genome shotgun (WGS) entry which is preliminary data.</text>
</comment>
<dbReference type="AlphaFoldDB" id="A0A8J2WVQ2"/>
<keyword evidence="2 3" id="KW-0040">ANK repeat</keyword>
<proteinExistence type="predicted"/>
<dbReference type="OrthoDB" id="188462at2759"/>
<keyword evidence="5" id="KW-1185">Reference proteome</keyword>
<feature type="repeat" description="ANK" evidence="3">
    <location>
        <begin position="110"/>
        <end position="142"/>
    </location>
</feature>
<dbReference type="Pfam" id="PF12796">
    <property type="entry name" value="Ank_2"/>
    <property type="match status" value="1"/>
</dbReference>
<dbReference type="SMART" id="SM00248">
    <property type="entry name" value="ANK"/>
    <property type="match status" value="3"/>
</dbReference>
<dbReference type="PROSITE" id="PS50297">
    <property type="entry name" value="ANK_REP_REGION"/>
    <property type="match status" value="2"/>
</dbReference>
<dbReference type="InterPro" id="IPR036770">
    <property type="entry name" value="Ankyrin_rpt-contain_sf"/>
</dbReference>
<evidence type="ECO:0008006" key="6">
    <source>
        <dbReference type="Google" id="ProtNLM"/>
    </source>
</evidence>
<sequence>MAQAYMNDPLGLGVIAGARPEPGWFVRREPQPWHAALPKWIWATNLELPWFGIHDCFAPEGRHSSVAFWGDGQFGGATRLWFLAREFESCDAIRWLLAQGADVEIGNPLRGSTPLHGAAINGSIPVAAVLLDEGARVDAGDVMQRTALHFAAAYGHKAMVRFLLDRGHPLDTRDHAGANAEDVARVSAAAVRNAEEAANFLAEVRAAGGWRKYTLAPRVRLLALHKALPALQKARHATVASVPVHEALFASDALPKELVWKVISYWRSDRDLPVPGPAAPLDTFWANQPDALRLTVPFPVGGAAF</sequence>
<dbReference type="Proteomes" id="UP000789595">
    <property type="component" value="Unassembled WGS sequence"/>
</dbReference>
<feature type="repeat" description="ANK" evidence="3">
    <location>
        <begin position="143"/>
        <end position="175"/>
    </location>
</feature>
<reference evidence="4" key="1">
    <citation type="submission" date="2021-11" db="EMBL/GenBank/DDBJ databases">
        <authorList>
            <consortium name="Genoscope - CEA"/>
            <person name="William W."/>
        </authorList>
    </citation>
    <scope>NUCLEOTIDE SEQUENCE</scope>
</reference>
<dbReference type="PANTHER" id="PTHR24171">
    <property type="entry name" value="ANKYRIN REPEAT DOMAIN-CONTAINING PROTEIN 39-RELATED"/>
    <property type="match status" value="1"/>
</dbReference>
<dbReference type="InterPro" id="IPR002110">
    <property type="entry name" value="Ankyrin_rpt"/>
</dbReference>
<evidence type="ECO:0000313" key="5">
    <source>
        <dbReference type="Proteomes" id="UP000789595"/>
    </source>
</evidence>